<feature type="transmembrane region" description="Helical" evidence="7">
    <location>
        <begin position="124"/>
        <end position="146"/>
    </location>
</feature>
<dbReference type="Gene3D" id="1.20.1560.10">
    <property type="entry name" value="ABC transporter type 1, transmembrane domain"/>
    <property type="match status" value="1"/>
</dbReference>
<feature type="domain" description="ABC transmembrane type-1" evidence="9">
    <location>
        <begin position="15"/>
        <end position="283"/>
    </location>
</feature>
<dbReference type="SMART" id="SM00382">
    <property type="entry name" value="AAA"/>
    <property type="match status" value="1"/>
</dbReference>
<evidence type="ECO:0000256" key="6">
    <source>
        <dbReference type="ARBA" id="ARBA00023136"/>
    </source>
</evidence>
<proteinExistence type="predicted"/>
<evidence type="ECO:0000313" key="11">
    <source>
        <dbReference type="Proteomes" id="UP000070620"/>
    </source>
</evidence>
<comment type="caution">
    <text evidence="10">The sequence shown here is derived from an EMBL/GenBank/DDBJ whole genome shotgun (WGS) entry which is preliminary data.</text>
</comment>
<accession>A0A136PX39</accession>
<comment type="subcellular location">
    <subcellularLocation>
        <location evidence="1">Cell membrane</location>
        <topology evidence="1">Multi-pass membrane protein</topology>
    </subcellularLocation>
</comment>
<feature type="transmembrane region" description="Helical" evidence="7">
    <location>
        <begin position="152"/>
        <end position="172"/>
    </location>
</feature>
<dbReference type="Pfam" id="PF00005">
    <property type="entry name" value="ABC_tran"/>
    <property type="match status" value="1"/>
</dbReference>
<dbReference type="InterPro" id="IPR039421">
    <property type="entry name" value="Type_1_exporter"/>
</dbReference>
<feature type="transmembrane region" description="Helical" evidence="7">
    <location>
        <begin position="239"/>
        <end position="259"/>
    </location>
</feature>
<dbReference type="Proteomes" id="UP000070620">
    <property type="component" value="Unassembled WGS sequence"/>
</dbReference>
<feature type="domain" description="ABC transporter" evidence="8">
    <location>
        <begin position="332"/>
        <end position="564"/>
    </location>
</feature>
<keyword evidence="3" id="KW-0547">Nucleotide-binding</keyword>
<evidence type="ECO:0000313" key="10">
    <source>
        <dbReference type="EMBL" id="KXK62844.1"/>
    </source>
</evidence>
<protein>
    <recommendedName>
        <fullName evidence="12">ABC transporter ATP-binding protein</fullName>
    </recommendedName>
</protein>
<dbReference type="InterPro" id="IPR017871">
    <property type="entry name" value="ABC_transporter-like_CS"/>
</dbReference>
<dbReference type="PANTHER" id="PTHR24221">
    <property type="entry name" value="ATP-BINDING CASSETTE SUB-FAMILY B"/>
    <property type="match status" value="1"/>
</dbReference>
<dbReference type="GO" id="GO:0016887">
    <property type="term" value="F:ATP hydrolysis activity"/>
    <property type="evidence" value="ECO:0007669"/>
    <property type="project" value="InterPro"/>
</dbReference>
<keyword evidence="2 7" id="KW-0812">Transmembrane</keyword>
<dbReference type="InterPro" id="IPR027417">
    <property type="entry name" value="P-loop_NTPase"/>
</dbReference>
<gene>
    <name evidence="10" type="ORF">AWW66_06525</name>
</gene>
<dbReference type="AlphaFoldDB" id="A0A136PX39"/>
<dbReference type="GO" id="GO:0005886">
    <property type="term" value="C:plasma membrane"/>
    <property type="evidence" value="ECO:0007669"/>
    <property type="project" value="UniProtKB-SubCell"/>
</dbReference>
<evidence type="ECO:0000256" key="7">
    <source>
        <dbReference type="SAM" id="Phobius"/>
    </source>
</evidence>
<dbReference type="PANTHER" id="PTHR24221:SF654">
    <property type="entry name" value="ATP-BINDING CASSETTE SUB-FAMILY B MEMBER 6"/>
    <property type="match status" value="1"/>
</dbReference>
<dbReference type="PROSITE" id="PS50929">
    <property type="entry name" value="ABC_TM1F"/>
    <property type="match status" value="1"/>
</dbReference>
<feature type="transmembrane region" description="Helical" evidence="7">
    <location>
        <begin position="12"/>
        <end position="31"/>
    </location>
</feature>
<evidence type="ECO:0000256" key="1">
    <source>
        <dbReference type="ARBA" id="ARBA00004651"/>
    </source>
</evidence>
<dbReference type="InterPro" id="IPR003439">
    <property type="entry name" value="ABC_transporter-like_ATP-bd"/>
</dbReference>
<evidence type="ECO:0000256" key="4">
    <source>
        <dbReference type="ARBA" id="ARBA00022840"/>
    </source>
</evidence>
<evidence type="ECO:0008006" key="12">
    <source>
        <dbReference type="Google" id="ProtNLM"/>
    </source>
</evidence>
<keyword evidence="4" id="KW-0067">ATP-binding</keyword>
<reference evidence="10 11" key="1">
    <citation type="submission" date="2016-01" db="EMBL/GenBank/DDBJ databases">
        <title>Whole genome sequence and analysis of Micromonospora rosaria DSM 803, which can produce antibacterial substance rosamicin.</title>
        <authorList>
            <person name="Yang H."/>
            <person name="He X."/>
            <person name="Zhu D."/>
        </authorList>
    </citation>
    <scope>NUCLEOTIDE SEQUENCE [LARGE SCALE GENOMIC DNA]</scope>
    <source>
        <strain evidence="10 11">DSM 803</strain>
    </source>
</reference>
<feature type="transmembrane region" description="Helical" evidence="7">
    <location>
        <begin position="51"/>
        <end position="75"/>
    </location>
</feature>
<feature type="transmembrane region" description="Helical" evidence="7">
    <location>
        <begin position="271"/>
        <end position="297"/>
    </location>
</feature>
<organism evidence="10 11">
    <name type="scientific">Micromonospora rosaria</name>
    <dbReference type="NCBI Taxonomy" id="47874"/>
    <lineage>
        <taxon>Bacteria</taxon>
        <taxon>Bacillati</taxon>
        <taxon>Actinomycetota</taxon>
        <taxon>Actinomycetes</taxon>
        <taxon>Micromonosporales</taxon>
        <taxon>Micromonosporaceae</taxon>
        <taxon>Micromonospora</taxon>
    </lineage>
</organism>
<dbReference type="InterPro" id="IPR011527">
    <property type="entry name" value="ABC1_TM_dom"/>
</dbReference>
<evidence type="ECO:0000256" key="5">
    <source>
        <dbReference type="ARBA" id="ARBA00022989"/>
    </source>
</evidence>
<evidence type="ECO:0000256" key="3">
    <source>
        <dbReference type="ARBA" id="ARBA00022741"/>
    </source>
</evidence>
<name>A0A136PX39_9ACTN</name>
<keyword evidence="6 7" id="KW-0472">Membrane</keyword>
<keyword evidence="5 7" id="KW-1133">Transmembrane helix</keyword>
<dbReference type="Gene3D" id="3.40.50.300">
    <property type="entry name" value="P-loop containing nucleotide triphosphate hydrolases"/>
    <property type="match status" value="1"/>
</dbReference>
<evidence type="ECO:0000256" key="2">
    <source>
        <dbReference type="ARBA" id="ARBA00022692"/>
    </source>
</evidence>
<dbReference type="GO" id="GO:0140359">
    <property type="term" value="F:ABC-type transporter activity"/>
    <property type="evidence" value="ECO:0007669"/>
    <property type="project" value="InterPro"/>
</dbReference>
<dbReference type="CDD" id="cd03228">
    <property type="entry name" value="ABCC_MRP_Like"/>
    <property type="match status" value="1"/>
</dbReference>
<evidence type="ECO:0000259" key="8">
    <source>
        <dbReference type="PROSITE" id="PS50893"/>
    </source>
</evidence>
<dbReference type="InterPro" id="IPR003593">
    <property type="entry name" value="AAA+_ATPase"/>
</dbReference>
<dbReference type="EMBL" id="LRQV01000013">
    <property type="protein sequence ID" value="KXK62844.1"/>
    <property type="molecule type" value="Genomic_DNA"/>
</dbReference>
<dbReference type="SUPFAM" id="SSF90123">
    <property type="entry name" value="ABC transporter transmembrane region"/>
    <property type="match status" value="1"/>
</dbReference>
<dbReference type="GO" id="GO:0034040">
    <property type="term" value="F:ATPase-coupled lipid transmembrane transporter activity"/>
    <property type="evidence" value="ECO:0007669"/>
    <property type="project" value="TreeGrafter"/>
</dbReference>
<dbReference type="PROSITE" id="PS00211">
    <property type="entry name" value="ABC_TRANSPORTER_1"/>
    <property type="match status" value="1"/>
</dbReference>
<dbReference type="GO" id="GO:0005524">
    <property type="term" value="F:ATP binding"/>
    <property type="evidence" value="ECO:0007669"/>
    <property type="project" value="UniProtKB-KW"/>
</dbReference>
<evidence type="ECO:0000259" key="9">
    <source>
        <dbReference type="PROSITE" id="PS50929"/>
    </source>
</evidence>
<dbReference type="PROSITE" id="PS50893">
    <property type="entry name" value="ABC_TRANSPORTER_2"/>
    <property type="match status" value="1"/>
</dbReference>
<dbReference type="InterPro" id="IPR036640">
    <property type="entry name" value="ABC1_TM_sf"/>
</dbReference>
<keyword evidence="11" id="KW-1185">Reference proteome</keyword>
<dbReference type="SUPFAM" id="SSF52540">
    <property type="entry name" value="P-loop containing nucleoside triphosphate hydrolases"/>
    <property type="match status" value="1"/>
</dbReference>
<sequence length="567" mass="58461">MVGQLRPARADLLRLALGSVLAGAPAFFSGLAVSRAVDAGFLAGDPATGVLWLAGLALLGVAGAYVAQALLPVMARVAEPLRDRLVTLVIGAGLARAVAEETARDGAGAVAVQATEHVEAVRRLVVALLRTTFSTTVTMVLAIAGLATLVPVVTLAVLPFLLLGGALWLAVLRRLIRRQRHLLLAGERLGETSRQVLAAARDVEACGAREQALRPAVAAVEATAAAAAGVNRLGWWRSVVPMLTVQAPVLVLLLLAPWLSRTLGLTSGDLVGAVVYLVHGLAPAVGFMVSGGAGWLVQLGLAGERLAAATSAGPGRAGRAPGGTAPVGPPDLRATGLTFAYSARAAPVLADVALTVPAGTHLAVVGPSGAGKSTLAALLTGLRHPLAGQVTLAGTRLDRWPPDLLRRVVAVVPQESYVFAGTVRENLAYLRPEATTAELADAVRRFGLTPVVARFGGLAGELPPGGGGLSAGERQRIALARTWLSPASVVVLDEATCHLDPVAEEVAEAEMRRRGGTLIVVAHRISSALRADLVTLVADGQVRIGTHDQLLAQHERYADLVGYWQQG</sequence>